<dbReference type="GO" id="GO:0004386">
    <property type="term" value="F:helicase activity"/>
    <property type="evidence" value="ECO:0007669"/>
    <property type="project" value="UniProtKB-KW"/>
</dbReference>
<feature type="domain" description="Helicase XPB/Ssl2 N-terminal" evidence="1">
    <location>
        <begin position="360"/>
        <end position="483"/>
    </location>
</feature>
<keyword evidence="2" id="KW-0547">Nucleotide-binding</keyword>
<keyword evidence="2" id="KW-0347">Helicase</keyword>
<proteinExistence type="predicted"/>
<keyword evidence="2" id="KW-0067">ATP-binding</keyword>
<evidence type="ECO:0000259" key="1">
    <source>
        <dbReference type="Pfam" id="PF13625"/>
    </source>
</evidence>
<dbReference type="OrthoDB" id="3415124at2"/>
<protein>
    <submittedName>
        <fullName evidence="2">XPB/Ssl2-like helicase family protein</fullName>
    </submittedName>
</protein>
<keyword evidence="2" id="KW-0378">Hydrolase</keyword>
<dbReference type="AlphaFoldDB" id="A0A8H2K852"/>
<name>A0A8H2K852_9MICO</name>
<dbReference type="InterPro" id="IPR032830">
    <property type="entry name" value="XPB/Ssl2_N"/>
</dbReference>
<accession>A0A8H2K852</accession>
<reference evidence="2 3" key="1">
    <citation type="submission" date="2019-06" db="EMBL/GenBank/DDBJ databases">
        <title>Sequencing the genomes of 1000 actinobacteria strains.</title>
        <authorList>
            <person name="Klenk H.-P."/>
        </authorList>
    </citation>
    <scope>NUCLEOTIDE SEQUENCE [LARGE SCALE GENOMIC DNA]</scope>
    <source>
        <strain evidence="2 3">DSM 21947</strain>
    </source>
</reference>
<dbReference type="EMBL" id="VFRA01000001">
    <property type="protein sequence ID" value="TQO20613.1"/>
    <property type="molecule type" value="Genomic_DNA"/>
</dbReference>
<sequence>MGAAANANIGTATISDAALLLAAQLRALDDSQLLELLRSRVVRSNSVSDFFDLADALQQTASLERVLRTLDRPTLATVAVVCESASITAHDLAGVLGRFGTDPVAVQQRLDRLVDHALLIVRDSLYSSPDGVIDHLSRWPADGFPSTGELLQTAPPSTLTSVEPTERASLDRIAAENAFATTNEVTELLNQLRTTPVRDLAKGGVSLPDSKRLAVAMAVPLDKVASLVDIAERAGLVAATNAQWMPTVNATEWMSRSADQRWLHLAEAWHQGVPDDIRTILADRTQSFWGDGVEDYVRWLFPAGVDWMLEKLRRYSRDAQLLGVTAERLPSTAGVALLTRTPAEAAEAMADLFPQEVHRVYVQPDLTVISPGPLAAQLDARLRTIADVETRALASTYRISRSSLHHAMTLGETLEGMRQFLAEISLTGVPQPVEYLLVEAASRHGLVRVGAHGAAGSYVTSPDSLLLQSISVDPNFGPFGLRQEPDRLVSRFGVEQLFWALSDARYPVAAEDADGTILSLRRDQISDPDATEPQDAQPEQLLAKLRAGQGGNTGDEDQAWLSRQIEVAIRNKLLLTVTVTMPDGREVVYTLEPSSVAAGRMRALDRGADIERTLPLSSIIAVEATTER</sequence>
<evidence type="ECO:0000313" key="2">
    <source>
        <dbReference type="EMBL" id="TQO20613.1"/>
    </source>
</evidence>
<keyword evidence="3" id="KW-1185">Reference proteome</keyword>
<dbReference type="RefSeq" id="WP_141990906.1">
    <property type="nucleotide sequence ID" value="NZ_VFRA01000001.1"/>
</dbReference>
<evidence type="ECO:0000313" key="3">
    <source>
        <dbReference type="Proteomes" id="UP000316560"/>
    </source>
</evidence>
<organism evidence="2 3">
    <name type="scientific">Rhodoglobus vestalii</name>
    <dbReference type="NCBI Taxonomy" id="193384"/>
    <lineage>
        <taxon>Bacteria</taxon>
        <taxon>Bacillati</taxon>
        <taxon>Actinomycetota</taxon>
        <taxon>Actinomycetes</taxon>
        <taxon>Micrococcales</taxon>
        <taxon>Microbacteriaceae</taxon>
        <taxon>Rhodoglobus</taxon>
    </lineage>
</organism>
<comment type="caution">
    <text evidence="2">The sequence shown here is derived from an EMBL/GenBank/DDBJ whole genome shotgun (WGS) entry which is preliminary data.</text>
</comment>
<dbReference type="Pfam" id="PF13625">
    <property type="entry name" value="Helicase_C_3"/>
    <property type="match status" value="1"/>
</dbReference>
<dbReference type="Proteomes" id="UP000316560">
    <property type="component" value="Unassembled WGS sequence"/>
</dbReference>
<gene>
    <name evidence="2" type="ORF">FB472_2251</name>
</gene>